<evidence type="ECO:0000256" key="1">
    <source>
        <dbReference type="SAM" id="Coils"/>
    </source>
</evidence>
<keyword evidence="4" id="KW-1185">Reference proteome</keyword>
<feature type="coiled-coil region" evidence="1">
    <location>
        <begin position="154"/>
        <end position="191"/>
    </location>
</feature>
<accession>A0A1H3F4H6</accession>
<protein>
    <recommendedName>
        <fullName evidence="5">Ribbon-helix-helix protein, copG family</fullName>
    </recommendedName>
</protein>
<feature type="region of interest" description="Disordered" evidence="2">
    <location>
        <begin position="242"/>
        <end position="334"/>
    </location>
</feature>
<reference evidence="4" key="1">
    <citation type="submission" date="2016-10" db="EMBL/GenBank/DDBJ databases">
        <authorList>
            <person name="Varghese N."/>
            <person name="Submissions S."/>
        </authorList>
    </citation>
    <scope>NUCLEOTIDE SEQUENCE [LARGE SCALE GENOMIC DNA]</scope>
    <source>
        <strain evidence="4">CGMCC 1.10118</strain>
    </source>
</reference>
<evidence type="ECO:0000313" key="3">
    <source>
        <dbReference type="EMBL" id="SDX85757.1"/>
    </source>
</evidence>
<feature type="compositionally biased region" description="Acidic residues" evidence="2">
    <location>
        <begin position="323"/>
        <end position="334"/>
    </location>
</feature>
<feature type="compositionally biased region" description="Basic and acidic residues" evidence="2">
    <location>
        <begin position="63"/>
        <end position="72"/>
    </location>
</feature>
<proteinExistence type="predicted"/>
<feature type="compositionally biased region" description="Acidic residues" evidence="2">
    <location>
        <begin position="275"/>
        <end position="287"/>
    </location>
</feature>
<dbReference type="STRING" id="660517.SAMN04487946_103136"/>
<name>A0A1H3F4H6_9EURY</name>
<sequence>MASEQADGLPDELDAWVAERAAATGDSRPEVLRQLLAAHRLLDEHPELLDGDGSTTVAVDDTMGPKRERSEPSESLAADLDDIESRLTALEADLDEKITDVRERVIQVKREADAKAPADHDHPEISRRMTEGFENYEEVLAYLADLGEDHEDKLRRLAGAVVDLRERVTELEQRSNERAAAAELRREANRQGITSAECGSCGSAVQIGLLDGPRCPHCEATFEELDPKRGFFGANTLTVGQRPALAAGTEPTDRPSPFESTDGDGSTGTDAAESSPDDTDETLEDATADSTGPFTFEHRAAGSDTPESEATEEPDQEERDRDDVPDEESEVTDR</sequence>
<dbReference type="RefSeq" id="WP_089766402.1">
    <property type="nucleotide sequence ID" value="NZ_FNPB01000003.1"/>
</dbReference>
<feature type="compositionally biased region" description="Acidic residues" evidence="2">
    <location>
        <begin position="306"/>
        <end position="317"/>
    </location>
</feature>
<evidence type="ECO:0000256" key="2">
    <source>
        <dbReference type="SAM" id="MobiDB-lite"/>
    </source>
</evidence>
<organism evidence="3 4">
    <name type="scientific">Halobellus clavatus</name>
    <dbReference type="NCBI Taxonomy" id="660517"/>
    <lineage>
        <taxon>Archaea</taxon>
        <taxon>Methanobacteriati</taxon>
        <taxon>Methanobacteriota</taxon>
        <taxon>Stenosarchaea group</taxon>
        <taxon>Halobacteria</taxon>
        <taxon>Halobacteriales</taxon>
        <taxon>Haloferacaceae</taxon>
        <taxon>Halobellus</taxon>
    </lineage>
</organism>
<feature type="region of interest" description="Disordered" evidence="2">
    <location>
        <begin position="46"/>
        <end position="80"/>
    </location>
</feature>
<evidence type="ECO:0008006" key="5">
    <source>
        <dbReference type="Google" id="ProtNLM"/>
    </source>
</evidence>
<keyword evidence="1" id="KW-0175">Coiled coil</keyword>
<dbReference type="EMBL" id="FNPB01000003">
    <property type="protein sequence ID" value="SDX85757.1"/>
    <property type="molecule type" value="Genomic_DNA"/>
</dbReference>
<gene>
    <name evidence="3" type="ORF">SAMN04487946_103136</name>
</gene>
<dbReference type="Proteomes" id="UP000199170">
    <property type="component" value="Unassembled WGS sequence"/>
</dbReference>
<dbReference type="OrthoDB" id="178000at2157"/>
<evidence type="ECO:0000313" key="4">
    <source>
        <dbReference type="Proteomes" id="UP000199170"/>
    </source>
</evidence>
<dbReference type="AlphaFoldDB" id="A0A1H3F4H6"/>